<keyword evidence="5" id="KW-1185">Reference proteome</keyword>
<dbReference type="InterPro" id="IPR038595">
    <property type="entry name" value="LOR_sf"/>
</dbReference>
<evidence type="ECO:0000313" key="5">
    <source>
        <dbReference type="Proteomes" id="UP001610563"/>
    </source>
</evidence>
<dbReference type="InterPro" id="IPR025659">
    <property type="entry name" value="Tubby-like_C"/>
</dbReference>
<comment type="caution">
    <text evidence="4">The sequence shown here is derived from an EMBL/GenBank/DDBJ whole genome shotgun (WGS) entry which is preliminary data.</text>
</comment>
<organism evidence="4 5">
    <name type="scientific">Aspergillus keveii</name>
    <dbReference type="NCBI Taxonomy" id="714993"/>
    <lineage>
        <taxon>Eukaryota</taxon>
        <taxon>Fungi</taxon>
        <taxon>Dikarya</taxon>
        <taxon>Ascomycota</taxon>
        <taxon>Pezizomycotina</taxon>
        <taxon>Eurotiomycetes</taxon>
        <taxon>Eurotiomycetidae</taxon>
        <taxon>Eurotiales</taxon>
        <taxon>Aspergillaceae</taxon>
        <taxon>Aspergillus</taxon>
        <taxon>Aspergillus subgen. Nidulantes</taxon>
    </lineage>
</organism>
<accession>A0ABR4GB24</accession>
<feature type="transmembrane region" description="Helical" evidence="3">
    <location>
        <begin position="189"/>
        <end position="211"/>
    </location>
</feature>
<evidence type="ECO:0000256" key="3">
    <source>
        <dbReference type="SAM" id="Phobius"/>
    </source>
</evidence>
<evidence type="ECO:0000256" key="2">
    <source>
        <dbReference type="SAM" id="MobiDB-lite"/>
    </source>
</evidence>
<dbReference type="InterPro" id="IPR007612">
    <property type="entry name" value="LOR"/>
</dbReference>
<feature type="region of interest" description="Disordered" evidence="2">
    <location>
        <begin position="28"/>
        <end position="50"/>
    </location>
</feature>
<evidence type="ECO:0000256" key="1">
    <source>
        <dbReference type="ARBA" id="ARBA00005437"/>
    </source>
</evidence>
<proteinExistence type="inferred from homology"/>
<dbReference type="SUPFAM" id="SSF54518">
    <property type="entry name" value="Tubby C-terminal domain-like"/>
    <property type="match status" value="1"/>
</dbReference>
<keyword evidence="3" id="KW-0472">Membrane</keyword>
<dbReference type="Gene3D" id="2.40.160.200">
    <property type="entry name" value="LURP1-related"/>
    <property type="match status" value="1"/>
</dbReference>
<keyword evidence="3" id="KW-0812">Transmembrane</keyword>
<protein>
    <submittedName>
        <fullName evidence="4">Tubby C-terminal-like domain-containing protein</fullName>
    </submittedName>
</protein>
<comment type="similarity">
    <text evidence="1">Belongs to the LOR family.</text>
</comment>
<gene>
    <name evidence="4" type="ORF">BJX66DRAFT_336249</name>
</gene>
<dbReference type="Proteomes" id="UP001610563">
    <property type="component" value="Unassembled WGS sequence"/>
</dbReference>
<dbReference type="EMBL" id="JBFTWV010000028">
    <property type="protein sequence ID" value="KAL2796235.1"/>
    <property type="molecule type" value="Genomic_DNA"/>
</dbReference>
<name>A0ABR4GB24_9EURO</name>
<keyword evidence="3" id="KW-1133">Transmembrane helix</keyword>
<evidence type="ECO:0000313" key="4">
    <source>
        <dbReference type="EMBL" id="KAL2796235.1"/>
    </source>
</evidence>
<sequence length="218" mass="24236">MAEMTDLKQPIAIRTEYITAHPTTIHIKQNKTPKHDSSEEDLTVWRSSSSEKSNDEQKLFSVTSESVPFSQRRHFRNASGLPLFELWQKKAGVTWFVHLPGGNETVSSESIAAIAPRWNPFKNKLDVYVINAAGVGDEVKLKVRGQDLSRSRTHVYCNGALVMAATRTSGHESVDENEWKVDLAGGMDISLASVIMVVMAYMLHITAASLYRGCGDTR</sequence>
<reference evidence="4 5" key="1">
    <citation type="submission" date="2024-07" db="EMBL/GenBank/DDBJ databases">
        <title>Section-level genome sequencing and comparative genomics of Aspergillus sections Usti and Cavernicolus.</title>
        <authorList>
            <consortium name="Lawrence Berkeley National Laboratory"/>
            <person name="Nybo J.L."/>
            <person name="Vesth T.C."/>
            <person name="Theobald S."/>
            <person name="Frisvad J.C."/>
            <person name="Larsen T.O."/>
            <person name="Kjaerboelling I."/>
            <person name="Rothschild-Mancinelli K."/>
            <person name="Lyhne E.K."/>
            <person name="Kogle M.E."/>
            <person name="Barry K."/>
            <person name="Clum A."/>
            <person name="Na H."/>
            <person name="Ledsgaard L."/>
            <person name="Lin J."/>
            <person name="Lipzen A."/>
            <person name="Kuo A."/>
            <person name="Riley R."/>
            <person name="Mondo S."/>
            <person name="Labutti K."/>
            <person name="Haridas S."/>
            <person name="Pangalinan J."/>
            <person name="Salamov A.A."/>
            <person name="Simmons B.A."/>
            <person name="Magnuson J.K."/>
            <person name="Chen J."/>
            <person name="Drula E."/>
            <person name="Henrissat B."/>
            <person name="Wiebenga A."/>
            <person name="Lubbers R.J."/>
            <person name="Gomes A.C."/>
            <person name="Makela M.R."/>
            <person name="Stajich J."/>
            <person name="Grigoriev I.V."/>
            <person name="Mortensen U.H."/>
            <person name="De Vries R.P."/>
            <person name="Baker S.E."/>
            <person name="Andersen M.R."/>
        </authorList>
    </citation>
    <scope>NUCLEOTIDE SEQUENCE [LARGE SCALE GENOMIC DNA]</scope>
    <source>
        <strain evidence="4 5">CBS 209.92</strain>
    </source>
</reference>
<dbReference type="Pfam" id="PF04525">
    <property type="entry name" value="LOR"/>
    <property type="match status" value="1"/>
</dbReference>